<dbReference type="GO" id="GO:0005886">
    <property type="term" value="C:plasma membrane"/>
    <property type="evidence" value="ECO:0007669"/>
    <property type="project" value="TreeGrafter"/>
</dbReference>
<comment type="caution">
    <text evidence="4">The sequence shown here is derived from an EMBL/GenBank/DDBJ whole genome shotgun (WGS) entry which is preliminary data.</text>
</comment>
<evidence type="ECO:0000259" key="3">
    <source>
        <dbReference type="PROSITE" id="PS50887"/>
    </source>
</evidence>
<dbReference type="AlphaFoldDB" id="A0A931ND28"/>
<dbReference type="PANTHER" id="PTHR45138">
    <property type="entry name" value="REGULATORY COMPONENTS OF SENSORY TRANSDUCTION SYSTEM"/>
    <property type="match status" value="1"/>
</dbReference>
<protein>
    <recommendedName>
        <fullName evidence="1">diguanylate cyclase</fullName>
        <ecNumber evidence="1">2.7.7.65</ecNumber>
    </recommendedName>
</protein>
<dbReference type="SUPFAM" id="SSF55073">
    <property type="entry name" value="Nucleotide cyclase"/>
    <property type="match status" value="1"/>
</dbReference>
<keyword evidence="5" id="KW-1185">Reference proteome</keyword>
<evidence type="ECO:0000256" key="2">
    <source>
        <dbReference type="SAM" id="Phobius"/>
    </source>
</evidence>
<dbReference type="InterPro" id="IPR043128">
    <property type="entry name" value="Rev_trsase/Diguanyl_cyclase"/>
</dbReference>
<organism evidence="4 5">
    <name type="scientific">Inhella gelatinilytica</name>
    <dbReference type="NCBI Taxonomy" id="2795030"/>
    <lineage>
        <taxon>Bacteria</taxon>
        <taxon>Pseudomonadati</taxon>
        <taxon>Pseudomonadota</taxon>
        <taxon>Betaproteobacteria</taxon>
        <taxon>Burkholderiales</taxon>
        <taxon>Sphaerotilaceae</taxon>
        <taxon>Inhella</taxon>
    </lineage>
</organism>
<dbReference type="SMART" id="SM00267">
    <property type="entry name" value="GGDEF"/>
    <property type="match status" value="1"/>
</dbReference>
<feature type="transmembrane region" description="Helical" evidence="2">
    <location>
        <begin position="122"/>
        <end position="139"/>
    </location>
</feature>
<dbReference type="GO" id="GO:0052621">
    <property type="term" value="F:diguanylate cyclase activity"/>
    <property type="evidence" value="ECO:0007669"/>
    <property type="project" value="UniProtKB-EC"/>
</dbReference>
<accession>A0A931ND28</accession>
<proteinExistence type="predicted"/>
<evidence type="ECO:0000313" key="4">
    <source>
        <dbReference type="EMBL" id="MBH9551810.1"/>
    </source>
</evidence>
<dbReference type="Proteomes" id="UP000620139">
    <property type="component" value="Unassembled WGS sequence"/>
</dbReference>
<dbReference type="EMBL" id="JAEDAL010000001">
    <property type="protein sequence ID" value="MBH9551810.1"/>
    <property type="molecule type" value="Genomic_DNA"/>
</dbReference>
<dbReference type="RefSeq" id="WP_198099407.1">
    <property type="nucleotide sequence ID" value="NZ_JAEDAL010000001.1"/>
</dbReference>
<dbReference type="Gene3D" id="3.30.70.270">
    <property type="match status" value="1"/>
</dbReference>
<dbReference type="GO" id="GO:1902201">
    <property type="term" value="P:negative regulation of bacterial-type flagellum-dependent cell motility"/>
    <property type="evidence" value="ECO:0007669"/>
    <property type="project" value="TreeGrafter"/>
</dbReference>
<sequence length="378" mass="40287">MGLEGLLTQVLALLSSVAAVLWAVLAGGMRVSPRASGLFSAANGLLGLSLLLTLQRDTAPDWVVWPVADLLGLSAYALSRRGVQHLFKLPHSTRIDLMVWSAVALGYAVLPLGSVSVRGYTLLYSLPAAFWLGALAWELGRALQAQEPRALGLPLAAPFALAAAVMLARTGWLLDPEATATPDPLAPLWAFVCLVIFLNVSLATCVVARLLQIIRRQALIDPLTGVANRRHFNEQLALALARQRRNGQPLCLMLLDLDHFKPLNDRHGHAAGDAALVQVAQRLKASLREVDLAARIGGEEFALLLPDTPLAQALEVAQRLRQTLRATPPQWDGQALVVTVSGGVVQAQGNSSAEGLLQAADAALYRAKGEGRDRVVAG</sequence>
<dbReference type="Pfam" id="PF00990">
    <property type="entry name" value="GGDEF"/>
    <property type="match status" value="1"/>
</dbReference>
<keyword evidence="2" id="KW-0472">Membrane</keyword>
<dbReference type="CDD" id="cd01949">
    <property type="entry name" value="GGDEF"/>
    <property type="match status" value="1"/>
</dbReference>
<dbReference type="InterPro" id="IPR000160">
    <property type="entry name" value="GGDEF_dom"/>
</dbReference>
<dbReference type="InterPro" id="IPR050469">
    <property type="entry name" value="Diguanylate_Cyclase"/>
</dbReference>
<dbReference type="PROSITE" id="PS50887">
    <property type="entry name" value="GGDEF"/>
    <property type="match status" value="1"/>
</dbReference>
<evidence type="ECO:0000256" key="1">
    <source>
        <dbReference type="ARBA" id="ARBA00012528"/>
    </source>
</evidence>
<keyword evidence="2" id="KW-0812">Transmembrane</keyword>
<dbReference type="EC" id="2.7.7.65" evidence="1"/>
<dbReference type="FunFam" id="3.30.70.270:FF:000001">
    <property type="entry name" value="Diguanylate cyclase domain protein"/>
    <property type="match status" value="1"/>
</dbReference>
<feature type="transmembrane region" description="Helical" evidence="2">
    <location>
        <begin position="6"/>
        <end position="25"/>
    </location>
</feature>
<keyword evidence="2" id="KW-1133">Transmembrane helix</keyword>
<feature type="transmembrane region" description="Helical" evidence="2">
    <location>
        <begin position="188"/>
        <end position="211"/>
    </location>
</feature>
<evidence type="ECO:0000313" key="5">
    <source>
        <dbReference type="Proteomes" id="UP000620139"/>
    </source>
</evidence>
<gene>
    <name evidence="4" type="ORF">I7X43_03010</name>
</gene>
<dbReference type="NCBIfam" id="TIGR00254">
    <property type="entry name" value="GGDEF"/>
    <property type="match status" value="1"/>
</dbReference>
<dbReference type="GO" id="GO:0043709">
    <property type="term" value="P:cell adhesion involved in single-species biofilm formation"/>
    <property type="evidence" value="ECO:0007669"/>
    <property type="project" value="TreeGrafter"/>
</dbReference>
<feature type="domain" description="GGDEF" evidence="3">
    <location>
        <begin position="248"/>
        <end position="378"/>
    </location>
</feature>
<feature type="transmembrane region" description="Helical" evidence="2">
    <location>
        <begin position="151"/>
        <end position="168"/>
    </location>
</feature>
<name>A0A931ND28_9BURK</name>
<feature type="transmembrane region" description="Helical" evidence="2">
    <location>
        <begin position="98"/>
        <end position="116"/>
    </location>
</feature>
<dbReference type="InterPro" id="IPR029787">
    <property type="entry name" value="Nucleotide_cyclase"/>
</dbReference>
<dbReference type="PANTHER" id="PTHR45138:SF24">
    <property type="entry name" value="DIGUANYLATE CYCLASE DGCC-RELATED"/>
    <property type="match status" value="1"/>
</dbReference>
<reference evidence="4" key="1">
    <citation type="submission" date="2020-12" db="EMBL/GenBank/DDBJ databases">
        <title>The genome sequence of Inhella sp. 4Y17.</title>
        <authorList>
            <person name="Liu Y."/>
        </authorList>
    </citation>
    <scope>NUCLEOTIDE SEQUENCE</scope>
    <source>
        <strain evidence="4">4Y10</strain>
    </source>
</reference>